<dbReference type="Gene3D" id="2.160.20.10">
    <property type="entry name" value="Single-stranded right-handed beta-helix, Pectin lyase-like"/>
    <property type="match status" value="1"/>
</dbReference>
<evidence type="ECO:0000256" key="11">
    <source>
        <dbReference type="ARBA" id="ARBA00023157"/>
    </source>
</evidence>
<keyword evidence="9 17" id="KW-0378">Hydrolase</keyword>
<comment type="subcellular location">
    <subcellularLocation>
        <location evidence="1">Secreted</location>
        <location evidence="1">Cell wall</location>
    </subcellularLocation>
</comment>
<evidence type="ECO:0000256" key="8">
    <source>
        <dbReference type="ARBA" id="ARBA00022729"/>
    </source>
</evidence>
<evidence type="ECO:0000256" key="7">
    <source>
        <dbReference type="ARBA" id="ARBA00022525"/>
    </source>
</evidence>
<dbReference type="FunFam" id="2.160.20.10:FF:000001">
    <property type="entry name" value="Pectinesterase"/>
    <property type="match status" value="1"/>
</dbReference>
<evidence type="ECO:0000256" key="4">
    <source>
        <dbReference type="ARBA" id="ARBA00007786"/>
    </source>
</evidence>
<evidence type="ECO:0000256" key="17">
    <source>
        <dbReference type="RuleBase" id="RU000589"/>
    </source>
</evidence>
<comment type="pathway">
    <text evidence="2 17">Glycan metabolism; pectin degradation; 2-dehydro-3-deoxy-D-gluconate from pectin: step 1/5.</text>
</comment>
<comment type="catalytic activity">
    <reaction evidence="14 17">
        <text>[(1-&gt;4)-alpha-D-galacturonosyl methyl ester](n) + n H2O = [(1-&gt;4)-alpha-D-galacturonosyl](n) + n methanol + n H(+)</text>
        <dbReference type="Rhea" id="RHEA:22380"/>
        <dbReference type="Rhea" id="RHEA-COMP:14570"/>
        <dbReference type="Rhea" id="RHEA-COMP:14573"/>
        <dbReference type="ChEBI" id="CHEBI:15377"/>
        <dbReference type="ChEBI" id="CHEBI:15378"/>
        <dbReference type="ChEBI" id="CHEBI:17790"/>
        <dbReference type="ChEBI" id="CHEBI:140522"/>
        <dbReference type="ChEBI" id="CHEBI:140523"/>
        <dbReference type="EC" id="3.1.1.11"/>
    </reaction>
</comment>
<dbReference type="PANTHER" id="PTHR31707">
    <property type="entry name" value="PECTINESTERASE"/>
    <property type="match status" value="1"/>
</dbReference>
<sequence>MLHHKLNYLCPVAISSCILILLFLSRQSSADVPPSSATPPVSPVAPVSSSNVCRSTPDPSFCKSVLPNNNSSSNVYDYGRFSVSKSLSAARKFLSLILKYLSHSKDLTITAVRALQDCEFLAECNIDFLLSSSKVVNGTSKILPTLEAEDVQTLLSAILTNTQTCLDGLQATASTWSVRNGLTAPLANDTKLFSVSLALFTKGWVPNKKKIPSHPTKKHLAFGNGSLPLKMSEQNQAVFQTVSRRNLLQSTDDDGSQVLVNDVVIVSQDGSGNFTTINDAVAAAPNNTDGTYGYFLIYITAGVYQEYVTIAKYQKYVMMIGDGINQTIITGNHSFVDGWTTFNSSTFAVVGQGFMAVNITFRNTAGAIKQQAVAVRNGADLSTFYSCSFEGYQDTLYAHSLRQFYKECDIYGTVDFIFGNAAAVFQNCNLYPRLPLSFQFNAITAQGRTDPNQNTGTSIQNCTIRAADDLASSNISIQTFLGRPWKPYSRTVYMYTYMDNIINPLGWHEWIGDLGLNTSYYAEFSNTGPGSKTSGRVDWLGFHRINATDAVNFTVANFLIGDGWLWQTGVPYTSGLLA</sequence>
<dbReference type="PROSITE" id="PS00503">
    <property type="entry name" value="PECTINESTERASE_2"/>
    <property type="match status" value="1"/>
</dbReference>
<dbReference type="SMART" id="SM00856">
    <property type="entry name" value="PMEI"/>
    <property type="match status" value="1"/>
</dbReference>
<keyword evidence="8 17" id="KW-0732">Signal</keyword>
<evidence type="ECO:0000313" key="20">
    <source>
        <dbReference type="Proteomes" id="UP001630127"/>
    </source>
</evidence>
<keyword evidence="11" id="KW-1015">Disulfide bond</keyword>
<dbReference type="InterPro" id="IPR035513">
    <property type="entry name" value="Invertase/methylesterase_inhib"/>
</dbReference>
<keyword evidence="10 17" id="KW-0063">Aspartyl esterase</keyword>
<evidence type="ECO:0000256" key="9">
    <source>
        <dbReference type="ARBA" id="ARBA00022801"/>
    </source>
</evidence>
<dbReference type="GO" id="GO:0045490">
    <property type="term" value="P:pectin catabolic process"/>
    <property type="evidence" value="ECO:0007669"/>
    <property type="project" value="UniProtKB-UniRule"/>
</dbReference>
<evidence type="ECO:0000256" key="16">
    <source>
        <dbReference type="PROSITE-ProRule" id="PRU10040"/>
    </source>
</evidence>
<evidence type="ECO:0000259" key="18">
    <source>
        <dbReference type="SMART" id="SM00856"/>
    </source>
</evidence>
<gene>
    <name evidence="19" type="ORF">ACH5RR_020005</name>
</gene>
<dbReference type="Gene3D" id="1.20.140.40">
    <property type="entry name" value="Invertase/pectin methylesterase inhibitor family protein"/>
    <property type="match status" value="1"/>
</dbReference>
<evidence type="ECO:0000256" key="6">
    <source>
        <dbReference type="ARBA" id="ARBA00022512"/>
    </source>
</evidence>
<feature type="signal peptide" evidence="17">
    <location>
        <begin position="1"/>
        <end position="30"/>
    </location>
</feature>
<dbReference type="Pfam" id="PF04043">
    <property type="entry name" value="PMEI"/>
    <property type="match status" value="1"/>
</dbReference>
<dbReference type="InterPro" id="IPR012334">
    <property type="entry name" value="Pectin_lyas_fold"/>
</dbReference>
<dbReference type="AlphaFoldDB" id="A0ABD2ZD63"/>
<proteinExistence type="inferred from homology"/>
<dbReference type="FunFam" id="1.20.140.40:FF:000004">
    <property type="entry name" value="Pectinesterase"/>
    <property type="match status" value="1"/>
</dbReference>
<evidence type="ECO:0000313" key="19">
    <source>
        <dbReference type="EMBL" id="KAL3517416.1"/>
    </source>
</evidence>
<dbReference type="CDD" id="cd15798">
    <property type="entry name" value="PMEI-like_3"/>
    <property type="match status" value="1"/>
</dbReference>
<evidence type="ECO:0000256" key="1">
    <source>
        <dbReference type="ARBA" id="ARBA00004191"/>
    </source>
</evidence>
<name>A0ABD2ZD63_9GENT</name>
<keyword evidence="12" id="KW-0325">Glycoprotein</keyword>
<comment type="caution">
    <text evidence="19">The sequence shown here is derived from an EMBL/GenBank/DDBJ whole genome shotgun (WGS) entry which is preliminary data.</text>
</comment>
<dbReference type="Pfam" id="PF01095">
    <property type="entry name" value="Pectinesterase"/>
    <property type="match status" value="1"/>
</dbReference>
<dbReference type="EC" id="3.1.1.11" evidence="5 17"/>
<dbReference type="InterPro" id="IPR033131">
    <property type="entry name" value="Pectinesterase_Asp_AS"/>
</dbReference>
<evidence type="ECO:0000256" key="5">
    <source>
        <dbReference type="ARBA" id="ARBA00013229"/>
    </source>
</evidence>
<accession>A0ABD2ZD63</accession>
<evidence type="ECO:0000256" key="12">
    <source>
        <dbReference type="ARBA" id="ARBA00023180"/>
    </source>
</evidence>
<keyword evidence="13" id="KW-0961">Cell wall biogenesis/degradation</keyword>
<dbReference type="Proteomes" id="UP001630127">
    <property type="component" value="Unassembled WGS sequence"/>
</dbReference>
<dbReference type="PROSITE" id="PS51257">
    <property type="entry name" value="PROKAR_LIPOPROTEIN"/>
    <property type="match status" value="1"/>
</dbReference>
<dbReference type="GO" id="GO:0042545">
    <property type="term" value="P:cell wall modification"/>
    <property type="evidence" value="ECO:0007669"/>
    <property type="project" value="UniProtKB-UniRule"/>
</dbReference>
<keyword evidence="6" id="KW-0134">Cell wall</keyword>
<dbReference type="SUPFAM" id="SSF51126">
    <property type="entry name" value="Pectin lyase-like"/>
    <property type="match status" value="1"/>
</dbReference>
<evidence type="ECO:0000256" key="3">
    <source>
        <dbReference type="ARBA" id="ARBA00006027"/>
    </source>
</evidence>
<dbReference type="SUPFAM" id="SSF101148">
    <property type="entry name" value="Plant invertase/pectin methylesterase inhibitor"/>
    <property type="match status" value="1"/>
</dbReference>
<dbReference type="GO" id="GO:0030599">
    <property type="term" value="F:pectinesterase activity"/>
    <property type="evidence" value="ECO:0007669"/>
    <property type="project" value="UniProtKB-UniRule"/>
</dbReference>
<dbReference type="InterPro" id="IPR006501">
    <property type="entry name" value="Pectinesterase_inhib_dom"/>
</dbReference>
<evidence type="ECO:0000256" key="10">
    <source>
        <dbReference type="ARBA" id="ARBA00023085"/>
    </source>
</evidence>
<organism evidence="19 20">
    <name type="scientific">Cinchona calisaya</name>
    <dbReference type="NCBI Taxonomy" id="153742"/>
    <lineage>
        <taxon>Eukaryota</taxon>
        <taxon>Viridiplantae</taxon>
        <taxon>Streptophyta</taxon>
        <taxon>Embryophyta</taxon>
        <taxon>Tracheophyta</taxon>
        <taxon>Spermatophyta</taxon>
        <taxon>Magnoliopsida</taxon>
        <taxon>eudicotyledons</taxon>
        <taxon>Gunneridae</taxon>
        <taxon>Pentapetalae</taxon>
        <taxon>asterids</taxon>
        <taxon>lamiids</taxon>
        <taxon>Gentianales</taxon>
        <taxon>Rubiaceae</taxon>
        <taxon>Cinchonoideae</taxon>
        <taxon>Cinchoneae</taxon>
        <taxon>Cinchona</taxon>
    </lineage>
</organism>
<reference evidence="19 20" key="1">
    <citation type="submission" date="2024-11" db="EMBL/GenBank/DDBJ databases">
        <title>A near-complete genome assembly of Cinchona calisaya.</title>
        <authorList>
            <person name="Lian D.C."/>
            <person name="Zhao X.W."/>
            <person name="Wei L."/>
        </authorList>
    </citation>
    <scope>NUCLEOTIDE SEQUENCE [LARGE SCALE GENOMIC DNA]</scope>
    <source>
        <tissue evidence="19">Nenye</tissue>
    </source>
</reference>
<comment type="function">
    <text evidence="15">Acts in the modification of cell walls via demethylesterification of cell wall pectin.</text>
</comment>
<dbReference type="InterPro" id="IPR000070">
    <property type="entry name" value="Pectinesterase_cat"/>
</dbReference>
<keyword evidence="20" id="KW-1185">Reference proteome</keyword>
<feature type="domain" description="Pectinesterase inhibitor" evidence="18">
    <location>
        <begin position="44"/>
        <end position="199"/>
    </location>
</feature>
<evidence type="ECO:0000256" key="2">
    <source>
        <dbReference type="ARBA" id="ARBA00005184"/>
    </source>
</evidence>
<comment type="similarity">
    <text evidence="4">In the C-terminal section; belongs to the pectinesterase family.</text>
</comment>
<comment type="similarity">
    <text evidence="3">In the N-terminal section; belongs to the PMEI family.</text>
</comment>
<feature type="active site" evidence="16">
    <location>
        <position position="415"/>
    </location>
</feature>
<keyword evidence="7" id="KW-0964">Secreted</keyword>
<feature type="chain" id="PRO_5044524910" description="Pectinesterase" evidence="17">
    <location>
        <begin position="31"/>
        <end position="578"/>
    </location>
</feature>
<evidence type="ECO:0000256" key="13">
    <source>
        <dbReference type="ARBA" id="ARBA00023316"/>
    </source>
</evidence>
<evidence type="ECO:0000256" key="14">
    <source>
        <dbReference type="ARBA" id="ARBA00047928"/>
    </source>
</evidence>
<dbReference type="EMBL" id="JBJUIK010000009">
    <property type="protein sequence ID" value="KAL3517416.1"/>
    <property type="molecule type" value="Genomic_DNA"/>
</dbReference>
<evidence type="ECO:0000256" key="15">
    <source>
        <dbReference type="ARBA" id="ARBA00057335"/>
    </source>
</evidence>
<protein>
    <recommendedName>
        <fullName evidence="5 17">Pectinesterase</fullName>
        <ecNumber evidence="5 17">3.1.1.11</ecNumber>
    </recommendedName>
</protein>
<dbReference type="InterPro" id="IPR011050">
    <property type="entry name" value="Pectin_lyase_fold/virulence"/>
</dbReference>